<evidence type="ECO:0000313" key="8">
    <source>
        <dbReference type="Proteomes" id="UP000247099"/>
    </source>
</evidence>
<accession>A0A317ZFY3</accession>
<evidence type="ECO:0000313" key="7">
    <source>
        <dbReference type="EMBL" id="PXA04515.1"/>
    </source>
</evidence>
<keyword evidence="2" id="KW-0488">Methylation</keyword>
<dbReference type="PRINTS" id="PR00885">
    <property type="entry name" value="BCTERIALGSPH"/>
</dbReference>
<feature type="transmembrane region" description="Helical" evidence="6">
    <location>
        <begin position="31"/>
        <end position="54"/>
    </location>
</feature>
<evidence type="ECO:0000256" key="6">
    <source>
        <dbReference type="SAM" id="Phobius"/>
    </source>
</evidence>
<dbReference type="GO" id="GO:0016020">
    <property type="term" value="C:membrane"/>
    <property type="evidence" value="ECO:0007669"/>
    <property type="project" value="UniProtKB-SubCell"/>
</dbReference>
<evidence type="ECO:0000256" key="2">
    <source>
        <dbReference type="ARBA" id="ARBA00022481"/>
    </source>
</evidence>
<dbReference type="NCBIfam" id="TIGR02532">
    <property type="entry name" value="IV_pilin_GFxxxE"/>
    <property type="match status" value="1"/>
</dbReference>
<keyword evidence="8" id="KW-1185">Reference proteome</keyword>
<comment type="subcellular location">
    <subcellularLocation>
        <location evidence="1">Membrane</location>
        <topology evidence="1">Single-pass membrane protein</topology>
    </subcellularLocation>
</comment>
<keyword evidence="3 6" id="KW-0812">Transmembrane</keyword>
<dbReference type="PROSITE" id="PS00409">
    <property type="entry name" value="PROKAR_NTER_METHYL"/>
    <property type="match status" value="1"/>
</dbReference>
<evidence type="ECO:0000256" key="4">
    <source>
        <dbReference type="ARBA" id="ARBA00022989"/>
    </source>
</evidence>
<dbReference type="InterPro" id="IPR002416">
    <property type="entry name" value="T2SS_protein-GspH"/>
</dbReference>
<dbReference type="GO" id="GO:0015627">
    <property type="term" value="C:type II protein secretion system complex"/>
    <property type="evidence" value="ECO:0007669"/>
    <property type="project" value="InterPro"/>
</dbReference>
<dbReference type="Proteomes" id="UP000247099">
    <property type="component" value="Unassembled WGS sequence"/>
</dbReference>
<dbReference type="InterPro" id="IPR045584">
    <property type="entry name" value="Pilin-like"/>
</dbReference>
<comment type="caution">
    <text evidence="7">The sequence shown here is derived from an EMBL/GenBank/DDBJ whole genome shotgun (WGS) entry which is preliminary data.</text>
</comment>
<reference evidence="7 8" key="1">
    <citation type="submission" date="2018-05" db="EMBL/GenBank/DDBJ databases">
        <title>Coraliomargarita sinensis sp. nov., isolated from a marine solar saltern.</title>
        <authorList>
            <person name="Zhou L.Y."/>
        </authorList>
    </citation>
    <scope>NUCLEOTIDE SEQUENCE [LARGE SCALE GENOMIC DNA]</scope>
    <source>
        <strain evidence="7 8">WN38</strain>
    </source>
</reference>
<dbReference type="AlphaFoldDB" id="A0A317ZFY3"/>
<dbReference type="EMBL" id="QHJQ01000003">
    <property type="protein sequence ID" value="PXA04515.1"/>
    <property type="molecule type" value="Genomic_DNA"/>
</dbReference>
<dbReference type="InterPro" id="IPR012902">
    <property type="entry name" value="N_methyl_site"/>
</dbReference>
<dbReference type="GO" id="GO:0015628">
    <property type="term" value="P:protein secretion by the type II secretion system"/>
    <property type="evidence" value="ECO:0007669"/>
    <property type="project" value="InterPro"/>
</dbReference>
<keyword evidence="5 6" id="KW-0472">Membrane</keyword>
<protein>
    <recommendedName>
        <fullName evidence="9">Type II secretion system protein GspH</fullName>
    </recommendedName>
</protein>
<dbReference type="SUPFAM" id="SSF54523">
    <property type="entry name" value="Pili subunits"/>
    <property type="match status" value="1"/>
</dbReference>
<sequence length="187" mass="20018">MTSGHLGRMAWKAPMTLATGNSRPGTARSGFTLIEILLVIALIAVAVSVVLVNFTAFADRGESTSPEEVLTAAIRKARFIAAAERITTKLSYDSENGSLRIDPGAEQFPINSDFGPDGRGEIRFFLIPSAQGLSPFPDPDRSTLETAAVAFAPDRSSSPFLAEIDSGRGSPARLRFDPFSSVIRTEE</sequence>
<dbReference type="InParanoid" id="A0A317ZFY3"/>
<evidence type="ECO:0000256" key="5">
    <source>
        <dbReference type="ARBA" id="ARBA00023136"/>
    </source>
</evidence>
<gene>
    <name evidence="7" type="ORF">DDZ13_04890</name>
</gene>
<dbReference type="Gene3D" id="3.30.700.10">
    <property type="entry name" value="Glycoprotein, Type 4 Pilin"/>
    <property type="match status" value="1"/>
</dbReference>
<keyword evidence="4 6" id="KW-1133">Transmembrane helix</keyword>
<evidence type="ECO:0000256" key="3">
    <source>
        <dbReference type="ARBA" id="ARBA00022692"/>
    </source>
</evidence>
<organism evidence="7 8">
    <name type="scientific">Coraliomargarita sinensis</name>
    <dbReference type="NCBI Taxonomy" id="2174842"/>
    <lineage>
        <taxon>Bacteria</taxon>
        <taxon>Pseudomonadati</taxon>
        <taxon>Verrucomicrobiota</taxon>
        <taxon>Opitutia</taxon>
        <taxon>Puniceicoccales</taxon>
        <taxon>Coraliomargaritaceae</taxon>
        <taxon>Coraliomargarita</taxon>
    </lineage>
</organism>
<name>A0A317ZFY3_9BACT</name>
<evidence type="ECO:0000256" key="1">
    <source>
        <dbReference type="ARBA" id="ARBA00004167"/>
    </source>
</evidence>
<proteinExistence type="predicted"/>
<dbReference type="Pfam" id="PF07963">
    <property type="entry name" value="N_methyl"/>
    <property type="match status" value="1"/>
</dbReference>
<evidence type="ECO:0008006" key="9">
    <source>
        <dbReference type="Google" id="ProtNLM"/>
    </source>
</evidence>